<dbReference type="VEuPathDB" id="FungiDB:I7I51_03650"/>
<name>A0A8A1M705_AJECA</name>
<protein>
    <submittedName>
        <fullName evidence="2">Uncharacterized protein</fullName>
    </submittedName>
</protein>
<organism evidence="2 3">
    <name type="scientific">Ajellomyces capsulatus</name>
    <name type="common">Darling's disease fungus</name>
    <name type="synonym">Histoplasma capsulatum</name>
    <dbReference type="NCBI Taxonomy" id="5037"/>
    <lineage>
        <taxon>Eukaryota</taxon>
        <taxon>Fungi</taxon>
        <taxon>Dikarya</taxon>
        <taxon>Ascomycota</taxon>
        <taxon>Pezizomycotina</taxon>
        <taxon>Eurotiomycetes</taxon>
        <taxon>Eurotiomycetidae</taxon>
        <taxon>Onygenales</taxon>
        <taxon>Ajellomycetaceae</taxon>
        <taxon>Histoplasma</taxon>
    </lineage>
</organism>
<accession>A0A8A1M705</accession>
<proteinExistence type="predicted"/>
<feature type="compositionally biased region" description="Low complexity" evidence="1">
    <location>
        <begin position="40"/>
        <end position="53"/>
    </location>
</feature>
<evidence type="ECO:0000256" key="1">
    <source>
        <dbReference type="SAM" id="MobiDB-lite"/>
    </source>
</evidence>
<feature type="compositionally biased region" description="Basic residues" evidence="1">
    <location>
        <begin position="97"/>
        <end position="114"/>
    </location>
</feature>
<sequence>MAGTTMQELVQFLLKASNKGVWHHLFSRRRPVASTTSTEPKGSGSSQPSQGSKKIGSMANFYFLISTFPQVLFSWIKKFACRGGPRGEGKDEAGSHKSQKKQPKSKRRTPLGVG</sequence>
<dbReference type="AlphaFoldDB" id="A0A8A1M705"/>
<feature type="compositionally biased region" description="Basic and acidic residues" evidence="1">
    <location>
        <begin position="85"/>
        <end position="95"/>
    </location>
</feature>
<dbReference type="EMBL" id="CP069111">
    <property type="protein sequence ID" value="QSS61475.1"/>
    <property type="molecule type" value="Genomic_DNA"/>
</dbReference>
<feature type="region of interest" description="Disordered" evidence="1">
    <location>
        <begin position="28"/>
        <end position="53"/>
    </location>
</feature>
<evidence type="ECO:0000313" key="2">
    <source>
        <dbReference type="EMBL" id="QSS61475.1"/>
    </source>
</evidence>
<reference evidence="2" key="1">
    <citation type="submission" date="2021-01" db="EMBL/GenBank/DDBJ databases">
        <title>Chromosome-level genome assembly of a human fungal pathogen reveals clustering of transcriptionally co-regulated genes.</title>
        <authorList>
            <person name="Voorhies M."/>
            <person name="Cohen S."/>
            <person name="Shea T.P."/>
            <person name="Petrus S."/>
            <person name="Munoz J.F."/>
            <person name="Poplawski S."/>
            <person name="Goldman W.E."/>
            <person name="Michael T."/>
            <person name="Cuomo C.A."/>
            <person name="Sil A."/>
            <person name="Beyhan S."/>
        </authorList>
    </citation>
    <scope>NUCLEOTIDE SEQUENCE</scope>
    <source>
        <strain evidence="2">WU24</strain>
    </source>
</reference>
<feature type="region of interest" description="Disordered" evidence="1">
    <location>
        <begin position="84"/>
        <end position="114"/>
    </location>
</feature>
<dbReference type="Proteomes" id="UP000663671">
    <property type="component" value="Chromosome 5"/>
</dbReference>
<gene>
    <name evidence="2" type="ORF">I7I51_03650</name>
</gene>
<evidence type="ECO:0000313" key="3">
    <source>
        <dbReference type="Proteomes" id="UP000663671"/>
    </source>
</evidence>